<evidence type="ECO:0000313" key="3">
    <source>
        <dbReference type="Proteomes" id="UP000250831"/>
    </source>
</evidence>
<dbReference type="InterPro" id="IPR043732">
    <property type="entry name" value="DUF5675"/>
</dbReference>
<keyword evidence="3" id="KW-1185">Reference proteome</keyword>
<protein>
    <recommendedName>
        <fullName evidence="1">DUF5675 domain-containing protein</fullName>
    </recommendedName>
</protein>
<dbReference type="AlphaFoldDB" id="A0A363NQ08"/>
<dbReference type="Proteomes" id="UP000250831">
    <property type="component" value="Unassembled WGS sequence"/>
</dbReference>
<name>A0A363NQ08_9SPHI</name>
<accession>A0A363NQ08</accession>
<dbReference type="EMBL" id="QCXX01000005">
    <property type="protein sequence ID" value="PUV22885.1"/>
    <property type="molecule type" value="Genomic_DNA"/>
</dbReference>
<organism evidence="2 3">
    <name type="scientific">Sphingobacterium athyrii</name>
    <dbReference type="NCBI Taxonomy" id="2152717"/>
    <lineage>
        <taxon>Bacteria</taxon>
        <taxon>Pseudomonadati</taxon>
        <taxon>Bacteroidota</taxon>
        <taxon>Sphingobacteriia</taxon>
        <taxon>Sphingobacteriales</taxon>
        <taxon>Sphingobacteriaceae</taxon>
        <taxon>Sphingobacterium</taxon>
    </lineage>
</organism>
<dbReference type="OrthoDB" id="1036575at2"/>
<gene>
    <name evidence="2" type="ORF">DCO56_18350</name>
</gene>
<dbReference type="RefSeq" id="WP_108635220.1">
    <property type="nucleotide sequence ID" value="NZ_QCXX01000005.1"/>
</dbReference>
<comment type="caution">
    <text evidence="2">The sequence shown here is derived from an EMBL/GenBank/DDBJ whole genome shotgun (WGS) entry which is preliminary data.</text>
</comment>
<sequence>MNMLLKRVRQGKNSTLSELYIDGLFQCYVLEDRIRDHKIKGQTCIPAGRYRLGVNYWGGMNTTYKRRFPDMHQGMIEIRDVPAFSNIYIHIGNTHADTAGCLLVGTYFHRDKSCEDYEVYKSQEAYLNLYQVLIDHVKSGKVILSIENRLTGGNMTNAWKMN</sequence>
<feature type="domain" description="DUF5675" evidence="1">
    <location>
        <begin position="5"/>
        <end position="133"/>
    </location>
</feature>
<proteinExistence type="predicted"/>
<reference evidence="2 3" key="1">
    <citation type="submission" date="2018-04" db="EMBL/GenBank/DDBJ databases">
        <title>Sphingobacterium sp. M46 Genome.</title>
        <authorList>
            <person name="Cheng J."/>
            <person name="Li Y."/>
        </authorList>
    </citation>
    <scope>NUCLEOTIDE SEQUENCE [LARGE SCALE GENOMIC DNA]</scope>
    <source>
        <strain evidence="2 3">M46</strain>
    </source>
</reference>
<dbReference type="Pfam" id="PF18925">
    <property type="entry name" value="DUF5675"/>
    <property type="match status" value="1"/>
</dbReference>
<evidence type="ECO:0000313" key="2">
    <source>
        <dbReference type="EMBL" id="PUV22885.1"/>
    </source>
</evidence>
<evidence type="ECO:0000259" key="1">
    <source>
        <dbReference type="Pfam" id="PF18925"/>
    </source>
</evidence>